<evidence type="ECO:0000256" key="5">
    <source>
        <dbReference type="SAM" id="MobiDB-lite"/>
    </source>
</evidence>
<keyword evidence="3 4" id="KW-0443">Lipid metabolism</keyword>
<name>A0A8J4L4K1_EUDCH</name>
<feature type="short sequence motif" description="GXGXXG" evidence="4">
    <location>
        <begin position="476"/>
        <end position="481"/>
    </location>
</feature>
<organism evidence="7 8">
    <name type="scientific">Eudyptes chrysocome</name>
    <name type="common">Western rockhopper penguin</name>
    <name type="synonym">Aptenodytes chrysocome</name>
    <dbReference type="NCBI Taxonomy" id="79626"/>
    <lineage>
        <taxon>Eukaryota</taxon>
        <taxon>Metazoa</taxon>
        <taxon>Chordata</taxon>
        <taxon>Craniata</taxon>
        <taxon>Vertebrata</taxon>
        <taxon>Euteleostomi</taxon>
        <taxon>Archelosauria</taxon>
        <taxon>Archosauria</taxon>
        <taxon>Dinosauria</taxon>
        <taxon>Saurischia</taxon>
        <taxon>Theropoda</taxon>
        <taxon>Coelurosauria</taxon>
        <taxon>Aves</taxon>
        <taxon>Neognathae</taxon>
        <taxon>Neoaves</taxon>
        <taxon>Aequornithes</taxon>
        <taxon>Sphenisciformes</taxon>
        <taxon>Spheniscidae</taxon>
        <taxon>Eudyptes</taxon>
    </lineage>
</organism>
<dbReference type="OrthoDB" id="630895at2759"/>
<protein>
    <submittedName>
        <fullName evidence="7">Calcium-independent phospholipase A2-gamma</fullName>
    </submittedName>
</protein>
<dbReference type="AlphaFoldDB" id="A0A8J4L4K1"/>
<dbReference type="Pfam" id="PF01734">
    <property type="entry name" value="Patatin"/>
    <property type="match status" value="1"/>
</dbReference>
<dbReference type="GO" id="GO:0047499">
    <property type="term" value="F:calcium-independent phospholipase A2 activity"/>
    <property type="evidence" value="ECO:0007669"/>
    <property type="project" value="TreeGrafter"/>
</dbReference>
<dbReference type="CDD" id="cd07211">
    <property type="entry name" value="Pat_PNPLA8"/>
    <property type="match status" value="1"/>
</dbReference>
<gene>
    <name evidence="7" type="primary">PNPLA8</name>
    <name evidence="7" type="ORF">FQV12_0005123</name>
</gene>
<dbReference type="InterPro" id="IPR016035">
    <property type="entry name" value="Acyl_Trfase/lysoPLipase"/>
</dbReference>
<evidence type="ECO:0000256" key="3">
    <source>
        <dbReference type="ARBA" id="ARBA00023098"/>
    </source>
</evidence>
<feature type="region of interest" description="Disordered" evidence="5">
    <location>
        <begin position="330"/>
        <end position="369"/>
    </location>
</feature>
<dbReference type="Gene3D" id="3.40.1090.10">
    <property type="entry name" value="Cytosolic phospholipase A2 catalytic domain"/>
    <property type="match status" value="1"/>
</dbReference>
<reference evidence="7" key="1">
    <citation type="journal article" date="2019" name="Gigascience">
        <title>High-coverage genomes to elucidate the evolution of penguins.</title>
        <authorList>
            <person name="Pan H."/>
            <person name="Cole T.L."/>
            <person name="Bi X."/>
            <person name="Fang M."/>
            <person name="Zhou C."/>
            <person name="Yang Z."/>
            <person name="Ksepka D.T."/>
            <person name="Hart T."/>
            <person name="Bouzat J.L."/>
            <person name="Argilla L.S."/>
            <person name="Bertelsen M.F."/>
            <person name="Boersma P.D."/>
            <person name="Bost C.A."/>
            <person name="Cherel Y."/>
            <person name="Dann P."/>
            <person name="Fiddaman S.R."/>
            <person name="Howard P."/>
            <person name="Labuschagne K."/>
            <person name="Mattern T."/>
            <person name="Miller G."/>
            <person name="Parker P."/>
            <person name="Phillips R.A."/>
            <person name="Quillfeldt P."/>
            <person name="Ryan P.G."/>
            <person name="Taylor H."/>
            <person name="Thompson D.R."/>
            <person name="Young M.J."/>
            <person name="Ellegaard M.R."/>
            <person name="Gilbert M.T.P."/>
            <person name="Sinding M.S."/>
            <person name="Pacheco G."/>
            <person name="Shepherd L.D."/>
            <person name="Tennyson A.J.D."/>
            <person name="Grosser S."/>
            <person name="Kay E."/>
            <person name="Nupen L.J."/>
            <person name="Ellenberg U."/>
            <person name="Houston D.M."/>
            <person name="Reeve A.H."/>
            <person name="Johnson K."/>
            <person name="Masello J.F."/>
            <person name="Stracke T."/>
            <person name="McKinlay B."/>
            <person name="Borboroglu P.G."/>
            <person name="Zhang D.X."/>
            <person name="Zhang G."/>
        </authorList>
    </citation>
    <scope>NUCLEOTIDE SEQUENCE</scope>
    <source>
        <strain evidence="7">RH 110-1</strain>
    </source>
</reference>
<feature type="active site" description="Proton acceptor" evidence="4">
    <location>
        <position position="654"/>
    </location>
</feature>
<dbReference type="PROSITE" id="PS51635">
    <property type="entry name" value="PNPLA"/>
    <property type="match status" value="1"/>
</dbReference>
<proteinExistence type="predicted"/>
<feature type="non-terminal residue" evidence="7">
    <location>
        <position position="1"/>
    </location>
</feature>
<keyword evidence="1 4" id="KW-0378">Hydrolase</keyword>
<dbReference type="PANTHER" id="PTHR24185">
    <property type="entry name" value="CALCIUM-INDEPENDENT PHOSPHOLIPASE A2-GAMMA"/>
    <property type="match status" value="1"/>
</dbReference>
<dbReference type="SUPFAM" id="SSF52151">
    <property type="entry name" value="FabD/lysophospholipase-like"/>
    <property type="match status" value="1"/>
</dbReference>
<dbReference type="GO" id="GO:0016042">
    <property type="term" value="P:lipid catabolic process"/>
    <property type="evidence" value="ECO:0007669"/>
    <property type="project" value="UniProtKB-UniRule"/>
</dbReference>
<dbReference type="Proteomes" id="UP000716595">
    <property type="component" value="Unassembled WGS sequence"/>
</dbReference>
<accession>A0A8J4L4K1</accession>
<evidence type="ECO:0000256" key="4">
    <source>
        <dbReference type="PROSITE-ProRule" id="PRU01161"/>
    </source>
</evidence>
<evidence type="ECO:0000256" key="1">
    <source>
        <dbReference type="ARBA" id="ARBA00022801"/>
    </source>
</evidence>
<evidence type="ECO:0000313" key="7">
    <source>
        <dbReference type="EMBL" id="KAF1654529.1"/>
    </source>
</evidence>
<dbReference type="EMBL" id="VULL01000424">
    <property type="protein sequence ID" value="KAF1654529.1"/>
    <property type="molecule type" value="Genomic_DNA"/>
</dbReference>
<feature type="domain" description="PNPLA" evidence="6">
    <location>
        <begin position="472"/>
        <end position="667"/>
    </location>
</feature>
<feature type="active site" description="Nucleophile" evidence="4">
    <location>
        <position position="510"/>
    </location>
</feature>
<evidence type="ECO:0000256" key="2">
    <source>
        <dbReference type="ARBA" id="ARBA00022963"/>
    </source>
</evidence>
<feature type="region of interest" description="Disordered" evidence="5">
    <location>
        <begin position="245"/>
        <end position="272"/>
    </location>
</feature>
<comment type="caution">
    <text evidence="7">The sequence shown here is derived from an EMBL/GenBank/DDBJ whole genome shotgun (WGS) entry which is preliminary data.</text>
</comment>
<feature type="short sequence motif" description="DGA/G" evidence="4">
    <location>
        <begin position="654"/>
        <end position="656"/>
    </location>
</feature>
<sequence>MTVHLSLDAYLFFVINPKSLWWKQGNKYLYLYRPKVCWGINHAVHLRVFHTSEPRCKWARSRTFWYNKYIYSHDFLYYRVSKLLTSSSKGLAKVNNRMSRIKSTIESVSKAVSGTHSELVSRIARLKSHSGTLGKANKSNADANNINANLENDKQVTDARTQDCDRGPAAKKSTCANENLESMLVSSSGTYQDSPEDSASTKTHLFHISCFSTNFGETYNFVADHINGYFNYNSVMDQEKKRNALLQDSKSEERNKLDSSENTVMSEEKTVDSAATLAPEAETVGAEKADTALPVSTKKSIANFLSYPSNSVQAFVDSYIGGLVPKLRSDTKVVSQEKSKQPEQEGSEKGEEDKGKEAKTAEEREKHLSLQREKASLRLIIARVSIDNRTRALVQALRRSSNRRVCISRVEELTYHLLEFPESRGVAIKEKLIPCLLRLRQANDESLQAAVRETLAILGYTDPVKGWGVRVLTIDGGGTRGLVALQTLRKLEELTGKQVHQLFDYICGVSTGAILAFMLGLFHIPLDDCEELYRKLGSDVFKQNVIVGTVKMGWSHAFYDSDIWEKMLKEKMGSNLMIETARNSKCPKVAAVSTIVNRGTPLKAFVFRNYNHFPGVKSHYIGGCQYKLWQAIRASSAAPGYFQEYVLGNDLHQDGGLLLNNPSALAVHECKCLWPNVPLQCLISLGTGRYESEGKTNVTYTSLKAKLTNVISSATDTEEVHTMLDALLPPDTYFRFNPLMNEDIPLDESRKEKLNQLQTDGIRYLERNEEKLRKAAKLLTQEKTTLQRLQDWIRLKADMYEGLPFLSKL</sequence>
<dbReference type="PANTHER" id="PTHR24185:SF1">
    <property type="entry name" value="CALCIUM-INDEPENDENT PHOSPHOLIPASE A2-GAMMA"/>
    <property type="match status" value="1"/>
</dbReference>
<dbReference type="GO" id="GO:0019369">
    <property type="term" value="P:arachidonate metabolic process"/>
    <property type="evidence" value="ECO:0007669"/>
    <property type="project" value="TreeGrafter"/>
</dbReference>
<evidence type="ECO:0000259" key="6">
    <source>
        <dbReference type="PROSITE" id="PS51635"/>
    </source>
</evidence>
<keyword evidence="2 4" id="KW-0442">Lipid degradation</keyword>
<dbReference type="InterPro" id="IPR002641">
    <property type="entry name" value="PNPLA_dom"/>
</dbReference>
<dbReference type="GO" id="GO:0016020">
    <property type="term" value="C:membrane"/>
    <property type="evidence" value="ECO:0007669"/>
    <property type="project" value="TreeGrafter"/>
</dbReference>
<feature type="non-terminal residue" evidence="7">
    <location>
        <position position="809"/>
    </location>
</feature>
<keyword evidence="8" id="KW-1185">Reference proteome</keyword>
<dbReference type="InterPro" id="IPR045217">
    <property type="entry name" value="PNPLA8-like"/>
</dbReference>
<feature type="compositionally biased region" description="Basic and acidic residues" evidence="5">
    <location>
        <begin position="249"/>
        <end position="259"/>
    </location>
</feature>
<feature type="short sequence motif" description="GXSXG" evidence="4">
    <location>
        <begin position="508"/>
        <end position="512"/>
    </location>
</feature>
<evidence type="ECO:0000313" key="8">
    <source>
        <dbReference type="Proteomes" id="UP000716595"/>
    </source>
</evidence>